<dbReference type="EMBL" id="FQVW01000007">
    <property type="protein sequence ID" value="SHF86522.1"/>
    <property type="molecule type" value="Genomic_DNA"/>
</dbReference>
<evidence type="ECO:0000256" key="1">
    <source>
        <dbReference type="SAM" id="Coils"/>
    </source>
</evidence>
<dbReference type="RefSeq" id="WP_072888762.1">
    <property type="nucleotide sequence ID" value="NZ_FQVW01000007.1"/>
</dbReference>
<gene>
    <name evidence="2" type="ORF">SAMN05216225_100754</name>
</gene>
<sequence>MLENLNEEIIRIKGNIRRKQKIEAQLVDYENERSSIKQTISELKRRLKEEQKDVDRLTGLSITNLISTIVGSKYEKLDKEEEEVAVVQLKLEEANKTQQEIDESISSLRGKLSEVKESEKEYEQLLTKKEELIKDGSSVYSNQLYELDEREADLKAYLTELKEAETAGRYVQEALERAIDSLESAKGWGTWDIVGGGMISTAIKHDHIDKASSNIHIAQYRMRNFQKELLDVDESIKIDVDISSLLKFADFFFDDFISDWMVQGRIKDSLDQTLSGFATVKRVMDKLTNQINQQQHDLSQVQVERKKILEQV</sequence>
<proteinExistence type="predicted"/>
<dbReference type="STRING" id="930117.SAMN05216225_100754"/>
<organism evidence="2 3">
    <name type="scientific">Ornithinibacillus halophilus</name>
    <dbReference type="NCBI Taxonomy" id="930117"/>
    <lineage>
        <taxon>Bacteria</taxon>
        <taxon>Bacillati</taxon>
        <taxon>Bacillota</taxon>
        <taxon>Bacilli</taxon>
        <taxon>Bacillales</taxon>
        <taxon>Bacillaceae</taxon>
        <taxon>Ornithinibacillus</taxon>
    </lineage>
</organism>
<keyword evidence="1" id="KW-0175">Coiled coil</keyword>
<name>A0A1M5F601_9BACI</name>
<reference evidence="2 3" key="1">
    <citation type="submission" date="2016-11" db="EMBL/GenBank/DDBJ databases">
        <authorList>
            <person name="Jaros S."/>
            <person name="Januszkiewicz K."/>
            <person name="Wedrychowicz H."/>
        </authorList>
    </citation>
    <scope>NUCLEOTIDE SEQUENCE [LARGE SCALE GENOMIC DNA]</scope>
    <source>
        <strain evidence="2 3">IBRC-M 10683</strain>
    </source>
</reference>
<accession>A0A1M5F601</accession>
<protein>
    <submittedName>
        <fullName evidence="2">Uncharacterized protein</fullName>
    </submittedName>
</protein>
<keyword evidence="3" id="KW-1185">Reference proteome</keyword>
<dbReference type="Proteomes" id="UP000183988">
    <property type="component" value="Unassembled WGS sequence"/>
</dbReference>
<feature type="coiled-coil region" evidence="1">
    <location>
        <begin position="2"/>
        <end position="167"/>
    </location>
</feature>
<evidence type="ECO:0000313" key="2">
    <source>
        <dbReference type="EMBL" id="SHF86522.1"/>
    </source>
</evidence>
<evidence type="ECO:0000313" key="3">
    <source>
        <dbReference type="Proteomes" id="UP000183988"/>
    </source>
</evidence>
<feature type="coiled-coil region" evidence="1">
    <location>
        <begin position="284"/>
        <end position="311"/>
    </location>
</feature>
<dbReference type="AlphaFoldDB" id="A0A1M5F601"/>
<dbReference type="OrthoDB" id="3540923at2"/>